<protein>
    <submittedName>
        <fullName evidence="2">Uncharacterized protein</fullName>
    </submittedName>
</protein>
<organism evidence="2">
    <name type="scientific">Anguilla anguilla</name>
    <name type="common">European freshwater eel</name>
    <name type="synonym">Muraena anguilla</name>
    <dbReference type="NCBI Taxonomy" id="7936"/>
    <lineage>
        <taxon>Eukaryota</taxon>
        <taxon>Metazoa</taxon>
        <taxon>Chordata</taxon>
        <taxon>Craniata</taxon>
        <taxon>Vertebrata</taxon>
        <taxon>Euteleostomi</taxon>
        <taxon>Actinopterygii</taxon>
        <taxon>Neopterygii</taxon>
        <taxon>Teleostei</taxon>
        <taxon>Anguilliformes</taxon>
        <taxon>Anguillidae</taxon>
        <taxon>Anguilla</taxon>
    </lineage>
</organism>
<proteinExistence type="predicted"/>
<dbReference type="EMBL" id="GBXM01075428">
    <property type="protein sequence ID" value="JAH33149.1"/>
    <property type="molecule type" value="Transcribed_RNA"/>
</dbReference>
<feature type="compositionally biased region" description="Polar residues" evidence="1">
    <location>
        <begin position="14"/>
        <end position="27"/>
    </location>
</feature>
<feature type="region of interest" description="Disordered" evidence="1">
    <location>
        <begin position="1"/>
        <end position="27"/>
    </location>
</feature>
<sequence>MECINKGKPRKSFFSDSSAKSLNNNVG</sequence>
<reference evidence="2" key="2">
    <citation type="journal article" date="2015" name="Fish Shellfish Immunol.">
        <title>Early steps in the European eel (Anguilla anguilla)-Vibrio vulnificus interaction in the gills: Role of the RtxA13 toxin.</title>
        <authorList>
            <person name="Callol A."/>
            <person name="Pajuelo D."/>
            <person name="Ebbesson L."/>
            <person name="Teles M."/>
            <person name="MacKenzie S."/>
            <person name="Amaro C."/>
        </authorList>
    </citation>
    <scope>NUCLEOTIDE SEQUENCE</scope>
</reference>
<dbReference type="AlphaFoldDB" id="A0A0E9RVJ3"/>
<evidence type="ECO:0000256" key="1">
    <source>
        <dbReference type="SAM" id="MobiDB-lite"/>
    </source>
</evidence>
<name>A0A0E9RVJ3_ANGAN</name>
<dbReference type="EMBL" id="GBXM01072415">
    <property type="protein sequence ID" value="JAH36162.1"/>
    <property type="molecule type" value="Transcribed_RNA"/>
</dbReference>
<accession>A0A0E9RVJ3</accession>
<reference evidence="2" key="1">
    <citation type="submission" date="2014-11" db="EMBL/GenBank/DDBJ databases">
        <authorList>
            <person name="Amaro Gonzalez C."/>
        </authorList>
    </citation>
    <scope>NUCLEOTIDE SEQUENCE</scope>
</reference>
<evidence type="ECO:0000313" key="2">
    <source>
        <dbReference type="EMBL" id="JAH33149.1"/>
    </source>
</evidence>